<sequence length="203" mass="24012">MKAIWFVLIFMLCGNCYAQEVNKVSVDTVKVKGYVVIYTNEKNDMGDTSFWYFFVKLNDMEEGFNTAFNRGKELVSSGEFFFISPLISDDINNSLLNNIIKNDLKIDNLKLQDPKINPRKFYNDNNVVYNFKGTNRYFKLYYVDGIFIKINSPRKFRLMFSTHFQLRYMSDLVDYYNLYFLIDTRVVGYDIHCNDPDLILHKG</sequence>
<evidence type="ECO:0000313" key="3">
    <source>
        <dbReference type="Proteomes" id="UP001629059"/>
    </source>
</evidence>
<name>A0ABW8YBP1_9FLAO</name>
<keyword evidence="3" id="KW-1185">Reference proteome</keyword>
<keyword evidence="1" id="KW-0732">Signal</keyword>
<gene>
    <name evidence="2" type="ORF">ABS768_09015</name>
</gene>
<evidence type="ECO:0000313" key="2">
    <source>
        <dbReference type="EMBL" id="MFL9837636.1"/>
    </source>
</evidence>
<accession>A0ABW8YBP1</accession>
<dbReference type="Proteomes" id="UP001629059">
    <property type="component" value="Unassembled WGS sequence"/>
</dbReference>
<reference evidence="2 3" key="1">
    <citation type="submission" date="2024-06" db="EMBL/GenBank/DDBJ databases">
        <authorList>
            <person name="Kaempfer P."/>
            <person name="Viver T."/>
        </authorList>
    </citation>
    <scope>NUCLEOTIDE SEQUENCE [LARGE SCALE GENOMIC DNA]</scope>
    <source>
        <strain evidence="2 3">ST-75</strain>
    </source>
</reference>
<dbReference type="RefSeq" id="WP_408074651.1">
    <property type="nucleotide sequence ID" value="NZ_JBELQB010000006.1"/>
</dbReference>
<feature type="chain" id="PRO_5047228749" evidence="1">
    <location>
        <begin position="19"/>
        <end position="203"/>
    </location>
</feature>
<evidence type="ECO:0000256" key="1">
    <source>
        <dbReference type="SAM" id="SignalP"/>
    </source>
</evidence>
<organism evidence="2 3">
    <name type="scientific">Flavobacterium rhizophilum</name>
    <dbReference type="NCBI Taxonomy" id="3163296"/>
    <lineage>
        <taxon>Bacteria</taxon>
        <taxon>Pseudomonadati</taxon>
        <taxon>Bacteroidota</taxon>
        <taxon>Flavobacteriia</taxon>
        <taxon>Flavobacteriales</taxon>
        <taxon>Flavobacteriaceae</taxon>
        <taxon>Flavobacterium</taxon>
    </lineage>
</organism>
<feature type="signal peptide" evidence="1">
    <location>
        <begin position="1"/>
        <end position="18"/>
    </location>
</feature>
<comment type="caution">
    <text evidence="2">The sequence shown here is derived from an EMBL/GenBank/DDBJ whole genome shotgun (WGS) entry which is preliminary data.</text>
</comment>
<protein>
    <submittedName>
        <fullName evidence="2">Uncharacterized protein</fullName>
    </submittedName>
</protein>
<dbReference type="EMBL" id="JBELQB010000006">
    <property type="protein sequence ID" value="MFL9837636.1"/>
    <property type="molecule type" value="Genomic_DNA"/>
</dbReference>
<proteinExistence type="predicted"/>